<accession>A0A9P5HG94</accession>
<sequence length="177" mass="19694">MSGLEILGALASSIAVGQMLLAGRSVASLIRGIPEIQSECEALRDEIDLIASLVEGTRKTAESLSHGDDSTHRLDDSLIARSAQTVTEMVDELKAIIDSCTEKIGDDKWKARKRKWIMKEKKMEKLRLKAERAKSTLHMAMTNLSNQQLATDRRHWGTLAAISLRQDEYVSIHAIRP</sequence>
<proteinExistence type="predicted"/>
<gene>
    <name evidence="1" type="ORF">G7Z17_g2629</name>
</gene>
<dbReference type="Proteomes" id="UP000722485">
    <property type="component" value="Unassembled WGS sequence"/>
</dbReference>
<keyword evidence="2" id="KW-1185">Reference proteome</keyword>
<dbReference type="AlphaFoldDB" id="A0A9P5HG94"/>
<evidence type="ECO:0008006" key="3">
    <source>
        <dbReference type="Google" id="ProtNLM"/>
    </source>
</evidence>
<protein>
    <recommendedName>
        <fullName evidence="3">Fungal N-terminal domain-containing protein</fullName>
    </recommendedName>
</protein>
<name>A0A9P5HG94_9HYPO</name>
<reference evidence="1" key="1">
    <citation type="submission" date="2020-03" db="EMBL/GenBank/DDBJ databases">
        <title>Draft Genome Sequence of Cylindrodendrum hubeiense.</title>
        <authorList>
            <person name="Buettner E."/>
            <person name="Kellner H."/>
        </authorList>
    </citation>
    <scope>NUCLEOTIDE SEQUENCE</scope>
    <source>
        <strain evidence="1">IHI 201604</strain>
    </source>
</reference>
<evidence type="ECO:0000313" key="2">
    <source>
        <dbReference type="Proteomes" id="UP000722485"/>
    </source>
</evidence>
<organism evidence="1 2">
    <name type="scientific">Cylindrodendrum hubeiense</name>
    <dbReference type="NCBI Taxonomy" id="595255"/>
    <lineage>
        <taxon>Eukaryota</taxon>
        <taxon>Fungi</taxon>
        <taxon>Dikarya</taxon>
        <taxon>Ascomycota</taxon>
        <taxon>Pezizomycotina</taxon>
        <taxon>Sordariomycetes</taxon>
        <taxon>Hypocreomycetidae</taxon>
        <taxon>Hypocreales</taxon>
        <taxon>Nectriaceae</taxon>
        <taxon>Cylindrodendrum</taxon>
    </lineage>
</organism>
<evidence type="ECO:0000313" key="1">
    <source>
        <dbReference type="EMBL" id="KAF7554895.1"/>
    </source>
</evidence>
<comment type="caution">
    <text evidence="1">The sequence shown here is derived from an EMBL/GenBank/DDBJ whole genome shotgun (WGS) entry which is preliminary data.</text>
</comment>
<dbReference type="EMBL" id="JAANBB010000027">
    <property type="protein sequence ID" value="KAF7554895.1"/>
    <property type="molecule type" value="Genomic_DNA"/>
</dbReference>
<dbReference type="OrthoDB" id="7464126at2759"/>